<dbReference type="Gene3D" id="3.90.1200.10">
    <property type="match status" value="1"/>
</dbReference>
<evidence type="ECO:0000313" key="2">
    <source>
        <dbReference type="EMBL" id="KAK6541191.1"/>
    </source>
</evidence>
<dbReference type="Pfam" id="PF01636">
    <property type="entry name" value="APH"/>
    <property type="match status" value="1"/>
</dbReference>
<dbReference type="Gene3D" id="3.30.200.20">
    <property type="entry name" value="Phosphorylase Kinase, domain 1"/>
    <property type="match status" value="1"/>
</dbReference>
<evidence type="ECO:0000259" key="1">
    <source>
        <dbReference type="Pfam" id="PF01636"/>
    </source>
</evidence>
<feature type="domain" description="Aminoglycoside phosphotransferase" evidence="1">
    <location>
        <begin position="69"/>
        <end position="282"/>
    </location>
</feature>
<sequence length="354" mass="40425">MIISQQIEGITTNTYYNEPKTKISRVNLTADVDSLVSFSDAERIIDAAYRGERRLVDFQDISNSLFCPQYLFTLDNRTQLLLRLAPPSDVRVLQHERDVLTGDYEILELIRQNAPEVPVPEVVMHCEDGGELLLGAPFLLTTYIPGVPLDLIRHELPDEVLTMIDYNLGQHARRISRIHNSHFGLAGNASAGRKMYTNWRSAFLTLFETIMRDAEDLFISIPYEVLRWHVGRLSYALDDVKVPQLVCYDLCEAHRAIVDERTGILNGLLDFERAIWGDPLMETSFSEPSLAFLNGYGGNPLGSPNARARVLLYTLYYNIRAVVEVYYHGLDHEYEIKARRGLVRSLKQLSEYQV</sequence>
<dbReference type="AlphaFoldDB" id="A0AAV9XI08"/>
<dbReference type="PANTHER" id="PTHR21310:SF59">
    <property type="entry name" value="AMINOGLYCOSIDE PHOSPHOTRANSFERASE DOMAIN-CONTAINING PROTEIN"/>
    <property type="match status" value="1"/>
</dbReference>
<accession>A0AAV9XI08</accession>
<dbReference type="Proteomes" id="UP001365542">
    <property type="component" value="Unassembled WGS sequence"/>
</dbReference>
<dbReference type="InterPro" id="IPR051678">
    <property type="entry name" value="AGP_Transferase"/>
</dbReference>
<keyword evidence="3" id="KW-1185">Reference proteome</keyword>
<evidence type="ECO:0000313" key="3">
    <source>
        <dbReference type="Proteomes" id="UP001365542"/>
    </source>
</evidence>
<comment type="caution">
    <text evidence="2">The sequence shown here is derived from an EMBL/GenBank/DDBJ whole genome shotgun (WGS) entry which is preliminary data.</text>
</comment>
<dbReference type="PANTHER" id="PTHR21310">
    <property type="entry name" value="AMINOGLYCOSIDE PHOSPHOTRANSFERASE-RELATED-RELATED"/>
    <property type="match status" value="1"/>
</dbReference>
<dbReference type="SUPFAM" id="SSF56112">
    <property type="entry name" value="Protein kinase-like (PK-like)"/>
    <property type="match status" value="1"/>
</dbReference>
<dbReference type="EMBL" id="JAVHJO010000004">
    <property type="protein sequence ID" value="KAK6541191.1"/>
    <property type="molecule type" value="Genomic_DNA"/>
</dbReference>
<gene>
    <name evidence="2" type="ORF">TWF694_008560</name>
</gene>
<protein>
    <recommendedName>
        <fullName evidence="1">Aminoglycoside phosphotransferase domain-containing protein</fullName>
    </recommendedName>
</protein>
<dbReference type="InterPro" id="IPR002575">
    <property type="entry name" value="Aminoglycoside_PTrfase"/>
</dbReference>
<proteinExistence type="predicted"/>
<dbReference type="InterPro" id="IPR011009">
    <property type="entry name" value="Kinase-like_dom_sf"/>
</dbReference>
<organism evidence="2 3">
    <name type="scientific">Orbilia ellipsospora</name>
    <dbReference type="NCBI Taxonomy" id="2528407"/>
    <lineage>
        <taxon>Eukaryota</taxon>
        <taxon>Fungi</taxon>
        <taxon>Dikarya</taxon>
        <taxon>Ascomycota</taxon>
        <taxon>Pezizomycotina</taxon>
        <taxon>Orbiliomycetes</taxon>
        <taxon>Orbiliales</taxon>
        <taxon>Orbiliaceae</taxon>
        <taxon>Orbilia</taxon>
    </lineage>
</organism>
<reference evidence="2 3" key="1">
    <citation type="submission" date="2019-10" db="EMBL/GenBank/DDBJ databases">
        <authorList>
            <person name="Palmer J.M."/>
        </authorList>
    </citation>
    <scope>NUCLEOTIDE SEQUENCE [LARGE SCALE GENOMIC DNA]</scope>
    <source>
        <strain evidence="2 3">TWF694</strain>
    </source>
</reference>
<name>A0AAV9XI08_9PEZI</name>